<evidence type="ECO:0000313" key="6">
    <source>
        <dbReference type="Proteomes" id="UP001154282"/>
    </source>
</evidence>
<dbReference type="InterPro" id="IPR001763">
    <property type="entry name" value="Rhodanese-like_dom"/>
</dbReference>
<dbReference type="NCBIfam" id="TIGR00756">
    <property type="entry name" value="PPR"/>
    <property type="match status" value="7"/>
</dbReference>
<feature type="compositionally biased region" description="Low complexity" evidence="3">
    <location>
        <begin position="894"/>
        <end position="911"/>
    </location>
</feature>
<dbReference type="FunFam" id="3.40.250.10:FF:000032">
    <property type="entry name" value="Rhodanese-like domain-containing protein 14, chloroplastic"/>
    <property type="match status" value="1"/>
</dbReference>
<feature type="region of interest" description="Disordered" evidence="3">
    <location>
        <begin position="1"/>
        <end position="30"/>
    </location>
</feature>
<dbReference type="AlphaFoldDB" id="A0AAV0IJG0"/>
<dbReference type="GO" id="GO:0003723">
    <property type="term" value="F:RNA binding"/>
    <property type="evidence" value="ECO:0007669"/>
    <property type="project" value="InterPro"/>
</dbReference>
<dbReference type="Proteomes" id="UP001154282">
    <property type="component" value="Unassembled WGS sequence"/>
</dbReference>
<dbReference type="EMBL" id="CAMGYJ010000004">
    <property type="protein sequence ID" value="CAI0397503.1"/>
    <property type="molecule type" value="Genomic_DNA"/>
</dbReference>
<dbReference type="InterPro" id="IPR036873">
    <property type="entry name" value="Rhodanese-like_dom_sf"/>
</dbReference>
<dbReference type="InterPro" id="IPR046960">
    <property type="entry name" value="PPR_At4g14850-like_plant"/>
</dbReference>
<dbReference type="InterPro" id="IPR002885">
    <property type="entry name" value="PPR_rpt"/>
</dbReference>
<dbReference type="PROSITE" id="PS51375">
    <property type="entry name" value="PPR"/>
    <property type="match status" value="5"/>
</dbReference>
<evidence type="ECO:0000256" key="1">
    <source>
        <dbReference type="ARBA" id="ARBA00022737"/>
    </source>
</evidence>
<feature type="repeat" description="PPR" evidence="2">
    <location>
        <begin position="286"/>
        <end position="320"/>
    </location>
</feature>
<dbReference type="PROSITE" id="PS50206">
    <property type="entry name" value="RHODANESE_3"/>
    <property type="match status" value="1"/>
</dbReference>
<dbReference type="FunFam" id="1.25.40.10:FF:000393">
    <property type="entry name" value="Pentatricopeptide repeat-containing protein At1g20230"/>
    <property type="match status" value="1"/>
</dbReference>
<comment type="caution">
    <text evidence="5">The sequence shown here is derived from an EMBL/GenBank/DDBJ whole genome shotgun (WGS) entry which is preliminary data.</text>
</comment>
<dbReference type="Pfam" id="PF13041">
    <property type="entry name" value="PPR_2"/>
    <property type="match status" value="3"/>
</dbReference>
<dbReference type="SMART" id="SM00450">
    <property type="entry name" value="RHOD"/>
    <property type="match status" value="1"/>
</dbReference>
<proteinExistence type="predicted"/>
<organism evidence="5 6">
    <name type="scientific">Linum tenue</name>
    <dbReference type="NCBI Taxonomy" id="586396"/>
    <lineage>
        <taxon>Eukaryota</taxon>
        <taxon>Viridiplantae</taxon>
        <taxon>Streptophyta</taxon>
        <taxon>Embryophyta</taxon>
        <taxon>Tracheophyta</taxon>
        <taxon>Spermatophyta</taxon>
        <taxon>Magnoliopsida</taxon>
        <taxon>eudicotyledons</taxon>
        <taxon>Gunneridae</taxon>
        <taxon>Pentapetalae</taxon>
        <taxon>rosids</taxon>
        <taxon>fabids</taxon>
        <taxon>Malpighiales</taxon>
        <taxon>Linaceae</taxon>
        <taxon>Linum</taxon>
    </lineage>
</organism>
<dbReference type="GO" id="GO:0009451">
    <property type="term" value="P:RNA modification"/>
    <property type="evidence" value="ECO:0007669"/>
    <property type="project" value="InterPro"/>
</dbReference>
<feature type="repeat" description="PPR" evidence="2">
    <location>
        <begin position="659"/>
        <end position="693"/>
    </location>
</feature>
<evidence type="ECO:0000256" key="3">
    <source>
        <dbReference type="SAM" id="MobiDB-lite"/>
    </source>
</evidence>
<protein>
    <recommendedName>
        <fullName evidence="4">Rhodanese domain-containing protein</fullName>
    </recommendedName>
</protein>
<dbReference type="Pfam" id="PF01535">
    <property type="entry name" value="PPR"/>
    <property type="match status" value="6"/>
</dbReference>
<reference evidence="5" key="1">
    <citation type="submission" date="2022-08" db="EMBL/GenBank/DDBJ databases">
        <authorList>
            <person name="Gutierrez-Valencia J."/>
        </authorList>
    </citation>
    <scope>NUCLEOTIDE SEQUENCE</scope>
</reference>
<dbReference type="InterPro" id="IPR011990">
    <property type="entry name" value="TPR-like_helical_dom_sf"/>
</dbReference>
<dbReference type="Gene3D" id="3.40.250.10">
    <property type="entry name" value="Rhodanese-like domain"/>
    <property type="match status" value="1"/>
</dbReference>
<feature type="compositionally biased region" description="Low complexity" evidence="3">
    <location>
        <begin position="7"/>
        <end position="24"/>
    </location>
</feature>
<dbReference type="Gene3D" id="1.25.40.10">
    <property type="entry name" value="Tetratricopeptide repeat domain"/>
    <property type="match status" value="7"/>
</dbReference>
<feature type="repeat" description="PPR" evidence="2">
    <location>
        <begin position="524"/>
        <end position="558"/>
    </location>
</feature>
<dbReference type="FunFam" id="1.25.40.10:FF:000090">
    <property type="entry name" value="Pentatricopeptide repeat-containing protein, chloroplastic"/>
    <property type="match status" value="1"/>
</dbReference>
<evidence type="ECO:0000256" key="2">
    <source>
        <dbReference type="PROSITE-ProRule" id="PRU00708"/>
    </source>
</evidence>
<sequence length="1125" mass="123859">MATALPSISSSTPSHSSSSMDTSTAYPYGKLKRGRLSNSHRTVPVRLKIQCAAAAATMPAATSPEGKVKPSQSLHEDDDDDGKKQSIYFDFSRLSSCSSAVTGKLVHAHAIKSGFGGHEFVNTKLLQMYGRCSCLQDAKQLFDEMPLRSLRAWTAIIGVHSDHGLFQESIWYFLELLLEDVALDFFVFSSVLKVCSGLQMLEFGWQLHGMAIKFGFDMNVSVGNALIDMYGKCGSLEDAVKVLELMPNPDNISWNSVITASAANGMVHKALEFLEKMGTTDDLKPDMVSWSAVIGGFAQNGYDEEAIDLLSQMLAEGLQPNSRTMASVLPACARLERHELGKELHGYIMRHGFMTNNYVVNGLVNVYRRCSDVRSAQTIFSKFGVKSRVSYNTMIAGYCETGDISMARQLFDQMELMGIQRSLISWNSMIAGYVDNSLYSEALSLFKDLVTMERIEPDSFTLGSALTGCAAMASLRKGKEIHSIATARGLQSNAFVGAALVELYSKCEDIAAAQLAFDEVMQKDITTWNSLIFGYTRLNDTGKVQALLQQMKEDGHEPNSYTWNGILECHLQNGNLDSAMQLFLSENQNATPDAYTMGIILGHCSKSATLERGKQCHSHSIRRGYDSDLHIGAALVDMYAKCGSIKHAEMAYNRISNPNLVSHNAMLTAYAMHGYGEQGIDLFQSILATGCTPDDVTFLSALCSCVHAGNVEMGRLLFDLMDDYDMKPTLKHFTAMVDLLSRSGKLAEAYEMIQGMPMMPDSVLWGALLGGCVVHGDVEMGEIAAGKLFEVEPDESGNYVMLANLYAYGKRWSDLDSTRNSMKERGLQKVPGCSWIEERDEIHRFLASDVSHERKDEIYVALDTLALHMKTGLKDSITNPFSFNHISMAAAGLPSISSPSSSASSPNIHPSQTGARAHSPSFFTVRSYGTLKRRQPNSHKAVPGGIKILCAATKPAKSPAEEEWKVKRELLLQKKVRSVEVKEALRLQKENNFVILDVRPEAEFKEGHAPGAINVQIYRLIKEWTAWDIARRAAFAFFGIFSGTEENPEFIQTVDSKLGKDAKIIVACSAGGTMKPSQNLPQGQQSRSLIAAYLLVLNGYKNVFHLEGGLYTWFKEGLPAEAEEE</sequence>
<dbReference type="Pfam" id="PF00581">
    <property type="entry name" value="Rhodanese"/>
    <property type="match status" value="1"/>
</dbReference>
<dbReference type="SUPFAM" id="SSF52821">
    <property type="entry name" value="Rhodanese/Cell cycle control phosphatase"/>
    <property type="match status" value="1"/>
</dbReference>
<dbReference type="CDD" id="cd00158">
    <property type="entry name" value="RHOD"/>
    <property type="match status" value="1"/>
</dbReference>
<evidence type="ECO:0000259" key="4">
    <source>
        <dbReference type="PROSITE" id="PS50206"/>
    </source>
</evidence>
<gene>
    <name evidence="5" type="ORF">LITE_LOCUS9566</name>
</gene>
<dbReference type="Pfam" id="PF20431">
    <property type="entry name" value="E_motif"/>
    <property type="match status" value="1"/>
</dbReference>
<dbReference type="PANTHER" id="PTHR47926:SF386">
    <property type="entry name" value="PENTATRICOPEPTIDE REPEAT-CONTAINING PROTEIN"/>
    <property type="match status" value="1"/>
</dbReference>
<name>A0AAV0IJG0_9ROSI</name>
<evidence type="ECO:0000313" key="5">
    <source>
        <dbReference type="EMBL" id="CAI0397503.1"/>
    </source>
</evidence>
<feature type="repeat" description="PPR" evidence="2">
    <location>
        <begin position="387"/>
        <end position="421"/>
    </location>
</feature>
<dbReference type="InterPro" id="IPR046848">
    <property type="entry name" value="E_motif"/>
</dbReference>
<dbReference type="PANTHER" id="PTHR47926">
    <property type="entry name" value="PENTATRICOPEPTIDE REPEAT-CONTAINING PROTEIN"/>
    <property type="match status" value="1"/>
</dbReference>
<accession>A0AAV0IJG0</accession>
<feature type="region of interest" description="Disordered" evidence="3">
    <location>
        <begin position="894"/>
        <end position="919"/>
    </location>
</feature>
<keyword evidence="6" id="KW-1185">Reference proteome</keyword>
<feature type="region of interest" description="Disordered" evidence="3">
    <location>
        <begin position="58"/>
        <end position="82"/>
    </location>
</feature>
<feature type="repeat" description="PPR" evidence="2">
    <location>
        <begin position="422"/>
        <end position="457"/>
    </location>
</feature>
<keyword evidence="1" id="KW-0677">Repeat</keyword>
<feature type="domain" description="Rhodanese" evidence="4">
    <location>
        <begin position="989"/>
        <end position="1122"/>
    </location>
</feature>